<dbReference type="OrthoDB" id="6618525at2759"/>
<evidence type="ECO:0000313" key="2">
    <source>
        <dbReference type="Proteomes" id="UP000466442"/>
    </source>
</evidence>
<sequence>MDVNAVVAVCGGFVCLENEIKRKRRKIWCKNWLQNRNRFSHMSLLSELAANEPNDFKNYLRMTEDCFEDILGRISPEIEKQSTAMRESITSKERLAREHVGCPHRRPSMSVLALGLAGSDEPSAEPNMFAGPKAGRPHTRASMFAANTVTNMLANMLARVWGA</sequence>
<gene>
    <name evidence="1" type="ORF">GE061_001556</name>
</gene>
<protein>
    <submittedName>
        <fullName evidence="1">Uncharacterized protein</fullName>
    </submittedName>
</protein>
<name>A0A8S9Y7E5_APOLU</name>
<proteinExistence type="predicted"/>
<dbReference type="EMBL" id="WIXP02000001">
    <property type="protein sequence ID" value="KAF6217202.1"/>
    <property type="molecule type" value="Genomic_DNA"/>
</dbReference>
<dbReference type="AlphaFoldDB" id="A0A8S9Y7E5"/>
<accession>A0A8S9Y7E5</accession>
<comment type="caution">
    <text evidence="1">The sequence shown here is derived from an EMBL/GenBank/DDBJ whole genome shotgun (WGS) entry which is preliminary data.</text>
</comment>
<evidence type="ECO:0000313" key="1">
    <source>
        <dbReference type="EMBL" id="KAF6217202.1"/>
    </source>
</evidence>
<dbReference type="Proteomes" id="UP000466442">
    <property type="component" value="Linkage Group LG1"/>
</dbReference>
<organism evidence="1 2">
    <name type="scientific">Apolygus lucorum</name>
    <name type="common">Small green plant bug</name>
    <name type="synonym">Lygocoris lucorum</name>
    <dbReference type="NCBI Taxonomy" id="248454"/>
    <lineage>
        <taxon>Eukaryota</taxon>
        <taxon>Metazoa</taxon>
        <taxon>Ecdysozoa</taxon>
        <taxon>Arthropoda</taxon>
        <taxon>Hexapoda</taxon>
        <taxon>Insecta</taxon>
        <taxon>Pterygota</taxon>
        <taxon>Neoptera</taxon>
        <taxon>Paraneoptera</taxon>
        <taxon>Hemiptera</taxon>
        <taxon>Heteroptera</taxon>
        <taxon>Panheteroptera</taxon>
        <taxon>Cimicomorpha</taxon>
        <taxon>Miridae</taxon>
        <taxon>Mirini</taxon>
        <taxon>Apolygus</taxon>
    </lineage>
</organism>
<reference evidence="1" key="1">
    <citation type="journal article" date="2021" name="Mol. Ecol. Resour.">
        <title>Apolygus lucorum genome provides insights into omnivorousness and mesophyll feeding.</title>
        <authorList>
            <person name="Liu Y."/>
            <person name="Liu H."/>
            <person name="Wang H."/>
            <person name="Huang T."/>
            <person name="Liu B."/>
            <person name="Yang B."/>
            <person name="Yin L."/>
            <person name="Li B."/>
            <person name="Zhang Y."/>
            <person name="Zhang S."/>
            <person name="Jiang F."/>
            <person name="Zhang X."/>
            <person name="Ren Y."/>
            <person name="Wang B."/>
            <person name="Wang S."/>
            <person name="Lu Y."/>
            <person name="Wu K."/>
            <person name="Fan W."/>
            <person name="Wang G."/>
        </authorList>
    </citation>
    <scope>NUCLEOTIDE SEQUENCE</scope>
    <source>
        <strain evidence="1">12Hb</strain>
    </source>
</reference>
<keyword evidence="2" id="KW-1185">Reference proteome</keyword>